<sequence>YEQGLEDYDEAADRAEREQQQKQKEQSVEQQYNNMVKPMLTLFNVISTVLSSGRSMRSTAERTAAAGGGDDDDDGGNKTEIITFGEKSTSGANGTGGETATAVAGGRYIKGDPLNGYYDFVISEGSYKFWVVFQLFTAAIVMYATFAAIYYSKVSPLTSDYDYIDYLNGARSFAVSTDSTAAAEGRYIKGDPLNGYYDFVISEGSYKFWAVFQLVTAAVVIYSTLTAIYYSKVAPLTSDYDYIDYLNGGRSFAGARPLDEATRSGVQARAGRAPGWSWDGLSTGGWFGPAAQAFAIVMDAIERRPQ</sequence>
<keyword evidence="2" id="KW-0472">Membrane</keyword>
<feature type="compositionally biased region" description="Acidic residues" evidence="1">
    <location>
        <begin position="1"/>
        <end position="10"/>
    </location>
</feature>
<dbReference type="VEuPathDB" id="VectorBase:ADIR004981"/>
<proteinExistence type="predicted"/>
<accession>A0A182NBF3</accession>
<keyword evidence="2" id="KW-0812">Transmembrane</keyword>
<evidence type="ECO:0000313" key="4">
    <source>
        <dbReference type="Proteomes" id="UP000075884"/>
    </source>
</evidence>
<feature type="region of interest" description="Disordered" evidence="1">
    <location>
        <begin position="57"/>
        <end position="80"/>
    </location>
</feature>
<name>A0A182NBF3_9DIPT</name>
<feature type="transmembrane region" description="Helical" evidence="2">
    <location>
        <begin position="129"/>
        <end position="151"/>
    </location>
</feature>
<keyword evidence="4" id="KW-1185">Reference proteome</keyword>
<dbReference type="Proteomes" id="UP000075884">
    <property type="component" value="Unassembled WGS sequence"/>
</dbReference>
<reference evidence="4" key="1">
    <citation type="submission" date="2013-03" db="EMBL/GenBank/DDBJ databases">
        <title>The Genome Sequence of Anopheles dirus WRAIR2.</title>
        <authorList>
            <consortium name="The Broad Institute Genomics Platform"/>
            <person name="Neafsey D.E."/>
            <person name="Walton C."/>
            <person name="Walker B."/>
            <person name="Young S.K."/>
            <person name="Zeng Q."/>
            <person name="Gargeya S."/>
            <person name="Fitzgerald M."/>
            <person name="Haas B."/>
            <person name="Abouelleil A."/>
            <person name="Allen A.W."/>
            <person name="Alvarado L."/>
            <person name="Arachchi H.M."/>
            <person name="Berlin A.M."/>
            <person name="Chapman S.B."/>
            <person name="Gainer-Dewar J."/>
            <person name="Goldberg J."/>
            <person name="Griggs A."/>
            <person name="Gujja S."/>
            <person name="Hansen M."/>
            <person name="Howarth C."/>
            <person name="Imamovic A."/>
            <person name="Ireland A."/>
            <person name="Larimer J."/>
            <person name="McCowan C."/>
            <person name="Murphy C."/>
            <person name="Pearson M."/>
            <person name="Poon T.W."/>
            <person name="Priest M."/>
            <person name="Roberts A."/>
            <person name="Saif S."/>
            <person name="Shea T."/>
            <person name="Sisk P."/>
            <person name="Sykes S."/>
            <person name="Wortman J."/>
            <person name="Nusbaum C."/>
            <person name="Birren B."/>
        </authorList>
    </citation>
    <scope>NUCLEOTIDE SEQUENCE [LARGE SCALE GENOMIC DNA]</scope>
    <source>
        <strain evidence="4">WRAIR2</strain>
    </source>
</reference>
<evidence type="ECO:0000256" key="2">
    <source>
        <dbReference type="SAM" id="Phobius"/>
    </source>
</evidence>
<dbReference type="AlphaFoldDB" id="A0A182NBF3"/>
<keyword evidence="2" id="KW-1133">Transmembrane helix</keyword>
<evidence type="ECO:0000256" key="1">
    <source>
        <dbReference type="SAM" id="MobiDB-lite"/>
    </source>
</evidence>
<dbReference type="EnsemblMetazoa" id="ADIR004981-RA">
    <property type="protein sequence ID" value="ADIR004981-PA"/>
    <property type="gene ID" value="ADIR004981"/>
</dbReference>
<dbReference type="STRING" id="7168.A0A182NBF3"/>
<reference evidence="3" key="2">
    <citation type="submission" date="2020-05" db="UniProtKB">
        <authorList>
            <consortium name="EnsemblMetazoa"/>
        </authorList>
    </citation>
    <scope>IDENTIFICATION</scope>
    <source>
        <strain evidence="3">WRAIR2</strain>
    </source>
</reference>
<feature type="region of interest" description="Disordered" evidence="1">
    <location>
        <begin position="1"/>
        <end position="28"/>
    </location>
</feature>
<protein>
    <submittedName>
        <fullName evidence="3">Uncharacterized protein</fullName>
    </submittedName>
</protein>
<feature type="transmembrane region" description="Helical" evidence="2">
    <location>
        <begin position="208"/>
        <end position="230"/>
    </location>
</feature>
<evidence type="ECO:0000313" key="3">
    <source>
        <dbReference type="EnsemblMetazoa" id="ADIR004981-PA"/>
    </source>
</evidence>
<organism evidence="3 4">
    <name type="scientific">Anopheles dirus</name>
    <dbReference type="NCBI Taxonomy" id="7168"/>
    <lineage>
        <taxon>Eukaryota</taxon>
        <taxon>Metazoa</taxon>
        <taxon>Ecdysozoa</taxon>
        <taxon>Arthropoda</taxon>
        <taxon>Hexapoda</taxon>
        <taxon>Insecta</taxon>
        <taxon>Pterygota</taxon>
        <taxon>Neoptera</taxon>
        <taxon>Endopterygota</taxon>
        <taxon>Diptera</taxon>
        <taxon>Nematocera</taxon>
        <taxon>Culicoidea</taxon>
        <taxon>Culicidae</taxon>
        <taxon>Anophelinae</taxon>
        <taxon>Anopheles</taxon>
    </lineage>
</organism>
<feature type="compositionally biased region" description="Basic and acidic residues" evidence="1">
    <location>
        <begin position="11"/>
        <end position="27"/>
    </location>
</feature>